<sequence>MRSRRARAVAAAAALASGLAATAVALVMAPGASAATGCQVTYTPNSWPGGFTANVRVSGGDQALNGWTVTWTYAGDQRVTNAWNATVTQSGTAVTAKNMSYNGTVAANGSTEFGVQGTYSGTNATPTDFAVNGVACNGTTTPTTAGPVTSAPVTTQGPVTSAPVTTRGPVTSAPVTTGGPVTSAPVTSAPVTTGTPVGCSGASICDGFENLAAGTPSGAWSVQNPNCSGSGTAAIDTTTARSGSKSLKVSGVAGYCNHVFVQSSTPLTGNVWYARFYVRHTTALPTSHVTFLAMRDTADGNRDLRMGGQNGKLQWNRESDDATLPAQSPAGVAQSVDLPTNTWTCVEFMVNGGNGQMQTWVNGADVPGLREDMVPTQDIDGQWVSSRPGWRPALSNFRIGWESYGEGADTLWYDDVAVGSSRIGC</sequence>
<feature type="chain" id="PRO_5047515908" evidence="2">
    <location>
        <begin position="35"/>
        <end position="425"/>
    </location>
</feature>
<evidence type="ECO:0000259" key="3">
    <source>
        <dbReference type="PROSITE" id="PS51173"/>
    </source>
</evidence>
<dbReference type="InterPro" id="IPR048955">
    <property type="entry name" value="Cip1-like_core"/>
</dbReference>
<keyword evidence="5" id="KW-1185">Reference proteome</keyword>
<protein>
    <submittedName>
        <fullName evidence="4">Cellulose-binding domain-containing protein</fullName>
    </submittedName>
</protein>
<feature type="domain" description="CBM2" evidence="3">
    <location>
        <begin position="31"/>
        <end position="139"/>
    </location>
</feature>
<comment type="caution">
    <text evidence="4">The sequence shown here is derived from an EMBL/GenBank/DDBJ whole genome shotgun (WGS) entry which is preliminary data.</text>
</comment>
<dbReference type="Pfam" id="PF00553">
    <property type="entry name" value="CBM_2"/>
    <property type="match status" value="1"/>
</dbReference>
<dbReference type="SUPFAM" id="SSF49384">
    <property type="entry name" value="Carbohydrate-binding domain"/>
    <property type="match status" value="1"/>
</dbReference>
<evidence type="ECO:0000313" key="5">
    <source>
        <dbReference type="Proteomes" id="UP001500655"/>
    </source>
</evidence>
<evidence type="ECO:0000256" key="1">
    <source>
        <dbReference type="SAM" id="MobiDB-lite"/>
    </source>
</evidence>
<dbReference type="Gene3D" id="2.60.40.290">
    <property type="match status" value="1"/>
</dbReference>
<dbReference type="PROSITE" id="PS51318">
    <property type="entry name" value="TAT"/>
    <property type="match status" value="1"/>
</dbReference>
<organism evidence="4 5">
    <name type="scientific">Luedemannella helvata</name>
    <dbReference type="NCBI Taxonomy" id="349315"/>
    <lineage>
        <taxon>Bacteria</taxon>
        <taxon>Bacillati</taxon>
        <taxon>Actinomycetota</taxon>
        <taxon>Actinomycetes</taxon>
        <taxon>Micromonosporales</taxon>
        <taxon>Micromonosporaceae</taxon>
        <taxon>Luedemannella</taxon>
    </lineage>
</organism>
<dbReference type="Pfam" id="PF21340">
    <property type="entry name" value="Polysacc_lyase-like"/>
    <property type="match status" value="1"/>
</dbReference>
<dbReference type="Gene3D" id="2.60.120.200">
    <property type="match status" value="1"/>
</dbReference>
<evidence type="ECO:0000256" key="2">
    <source>
        <dbReference type="SAM" id="SignalP"/>
    </source>
</evidence>
<dbReference type="EMBL" id="BAAALS010000034">
    <property type="protein sequence ID" value="GAA1773011.1"/>
    <property type="molecule type" value="Genomic_DNA"/>
</dbReference>
<feature type="compositionally biased region" description="Low complexity" evidence="1">
    <location>
        <begin position="146"/>
        <end position="155"/>
    </location>
</feature>
<feature type="region of interest" description="Disordered" evidence="1">
    <location>
        <begin position="146"/>
        <end position="190"/>
    </location>
</feature>
<dbReference type="PROSITE" id="PS51173">
    <property type="entry name" value="CBM2"/>
    <property type="match status" value="1"/>
</dbReference>
<dbReference type="Proteomes" id="UP001500655">
    <property type="component" value="Unassembled WGS sequence"/>
</dbReference>
<reference evidence="5" key="1">
    <citation type="journal article" date="2019" name="Int. J. Syst. Evol. Microbiol.">
        <title>The Global Catalogue of Microorganisms (GCM) 10K type strain sequencing project: providing services to taxonomists for standard genome sequencing and annotation.</title>
        <authorList>
            <consortium name="The Broad Institute Genomics Platform"/>
            <consortium name="The Broad Institute Genome Sequencing Center for Infectious Disease"/>
            <person name="Wu L."/>
            <person name="Ma J."/>
        </authorList>
    </citation>
    <scope>NUCLEOTIDE SEQUENCE [LARGE SCALE GENOMIC DNA]</scope>
    <source>
        <strain evidence="5">JCM 13249</strain>
    </source>
</reference>
<evidence type="ECO:0000313" key="4">
    <source>
        <dbReference type="EMBL" id="GAA1773011.1"/>
    </source>
</evidence>
<dbReference type="SMART" id="SM00637">
    <property type="entry name" value="CBD_II"/>
    <property type="match status" value="1"/>
</dbReference>
<dbReference type="InterPro" id="IPR001919">
    <property type="entry name" value="CBD2"/>
</dbReference>
<keyword evidence="2" id="KW-0732">Signal</keyword>
<feature type="signal peptide" evidence="2">
    <location>
        <begin position="1"/>
        <end position="34"/>
    </location>
</feature>
<gene>
    <name evidence="4" type="ORF">GCM10009681_50690</name>
</gene>
<dbReference type="SUPFAM" id="SSF49899">
    <property type="entry name" value="Concanavalin A-like lectins/glucanases"/>
    <property type="match status" value="1"/>
</dbReference>
<dbReference type="InterPro" id="IPR006311">
    <property type="entry name" value="TAT_signal"/>
</dbReference>
<accession>A0ABP4XBN4</accession>
<proteinExistence type="predicted"/>
<dbReference type="InterPro" id="IPR012291">
    <property type="entry name" value="CBM2_carb-bd_dom_sf"/>
</dbReference>
<dbReference type="InterPro" id="IPR008965">
    <property type="entry name" value="CBM2/CBM3_carb-bd_dom_sf"/>
</dbReference>
<name>A0ABP4XBN4_9ACTN</name>
<dbReference type="InterPro" id="IPR013320">
    <property type="entry name" value="ConA-like_dom_sf"/>
</dbReference>